<dbReference type="AlphaFoldDB" id="A0A2S7UY80"/>
<name>A0A2S7UY80_9GAMM</name>
<keyword evidence="2" id="KW-0472">Membrane</keyword>
<feature type="compositionally biased region" description="Low complexity" evidence="1">
    <location>
        <begin position="127"/>
        <end position="169"/>
    </location>
</feature>
<feature type="compositionally biased region" description="Basic and acidic residues" evidence="1">
    <location>
        <begin position="170"/>
        <end position="180"/>
    </location>
</feature>
<dbReference type="EMBL" id="MSCH01000003">
    <property type="protein sequence ID" value="PQJ54947.1"/>
    <property type="molecule type" value="Genomic_DNA"/>
</dbReference>
<dbReference type="RefSeq" id="WP_105053470.1">
    <property type="nucleotide sequence ID" value="NZ_BMYG01000001.1"/>
</dbReference>
<feature type="region of interest" description="Disordered" evidence="1">
    <location>
        <begin position="127"/>
        <end position="184"/>
    </location>
</feature>
<evidence type="ECO:0000313" key="4">
    <source>
        <dbReference type="Proteomes" id="UP000239007"/>
    </source>
</evidence>
<dbReference type="OrthoDB" id="6114420at2"/>
<keyword evidence="4" id="KW-1185">Reference proteome</keyword>
<dbReference type="Proteomes" id="UP000239007">
    <property type="component" value="Unassembled WGS sequence"/>
</dbReference>
<feature type="compositionally biased region" description="Basic and acidic residues" evidence="1">
    <location>
        <begin position="547"/>
        <end position="563"/>
    </location>
</feature>
<protein>
    <recommendedName>
        <fullName evidence="5">DUF748 domain-containing protein</fullName>
    </recommendedName>
</protein>
<evidence type="ECO:0000256" key="2">
    <source>
        <dbReference type="SAM" id="Phobius"/>
    </source>
</evidence>
<evidence type="ECO:0000256" key="1">
    <source>
        <dbReference type="SAM" id="MobiDB-lite"/>
    </source>
</evidence>
<proteinExistence type="predicted"/>
<feature type="compositionally biased region" description="Low complexity" evidence="1">
    <location>
        <begin position="450"/>
        <end position="463"/>
    </location>
</feature>
<feature type="compositionally biased region" description="Basic and acidic residues" evidence="1">
    <location>
        <begin position="650"/>
        <end position="662"/>
    </location>
</feature>
<feature type="region of interest" description="Disordered" evidence="1">
    <location>
        <begin position="619"/>
        <end position="662"/>
    </location>
</feature>
<feature type="compositionally biased region" description="Polar residues" evidence="1">
    <location>
        <begin position="619"/>
        <end position="636"/>
    </location>
</feature>
<gene>
    <name evidence="3" type="ORF">BTO11_15660</name>
</gene>
<accession>A0A2S7UY80</accession>
<dbReference type="Pfam" id="PF05359">
    <property type="entry name" value="DUF748"/>
    <property type="match status" value="1"/>
</dbReference>
<dbReference type="InterPro" id="IPR008023">
    <property type="entry name" value="DUF748"/>
</dbReference>
<feature type="transmembrane region" description="Helical" evidence="2">
    <location>
        <begin position="12"/>
        <end position="31"/>
    </location>
</feature>
<comment type="caution">
    <text evidence="3">The sequence shown here is derived from an EMBL/GenBank/DDBJ whole genome shotgun (WGS) entry which is preliminary data.</text>
</comment>
<feature type="compositionally biased region" description="Basic and acidic residues" evidence="1">
    <location>
        <begin position="469"/>
        <end position="480"/>
    </location>
</feature>
<sequence length="1004" mass="110032">MSKIYSRIIKVVLISYLVINGAIWGLSPVLIDHYLSEFLANKNLQLSEETNIRYNPFISELHISQLEISEIQASENNSLMSIPSGTIEVGLFKLLANRVVIEKLEIDGLQADVDKILTQLELLAQEETSSTQATTSTEPTTPTEPTSPTKATEQAVASSTAEPSTTESSTAKDETGKDAKVEDEDDKSWLSTAVLELPKLSIKNATLLFTLVEDKQSIELNSLVISDLAFSQLQQSASADITLLINKAVFELHAKLKLNEGIGKFEYGVNLTELDLQRFKSALLTPLNAPEASTITAVTSETNTAQPVNASVKTDETNTGQTSTAEANTAQIDAAPITAPINNEFNDITGLLSLQLQQEVVFDDSEISSQVQGIKLQLTDFALMQIGIENRKVAIADLQFKDGAIELSTPHSLLSLLNQTEQTVASLQQGLSLRSNIAFEQTDLVLEQTRAQQTRTEQTSAQQVTTEQSEDKKAEKSDRGNDKITELFKLAKLNIPDISTVIENGENFIQSDLIEFHNVVLVNDKDAELVNNTTGNNQAENNQVDNNKTEHNKAEQAKESEDPKFSPLLEIAKISVADIQITDNGVLVASVDINKVNSAINKQANGSVVQLNALLSPAPKTNETSQGAASDATKNSPAAKANTKVTSTDTKQDKSLEDKTSEQENPFRFYVGKISLSDDLILAVTDRSVSPSYSNHIRVSTFTLEPIDSEKPSVTTKVKVAGAFDQYSRFSINADVEPFKKDKYVKADITVSEFDLSTTTAYVQQFMAIESGHLSTVSNFVINGEHINGNARLNLSRVELTESFDYDSSTMVDSFIPVNVALSMLKDGDGNIELDVPIDGDLNSPDFRLSGFMSLLVQRATMSATKEYLMNAFVPYASIIQIGMQAGEFILKVRFQDLILTTGEDEIPESASEFLNEFSALMLDKEDTQITVCALSTKSDIGIESTQKLTVNQLDKLNQLSLKRMKNFKDLMVDEHKIKSSRLLLCAPRVDNDKGAKPRLTFSN</sequence>
<reference evidence="3 4" key="1">
    <citation type="submission" date="2016-12" db="EMBL/GenBank/DDBJ databases">
        <title>Diversity of luminous bacteria.</title>
        <authorList>
            <person name="Yoshizawa S."/>
            <person name="Kogure K."/>
        </authorList>
    </citation>
    <scope>NUCLEOTIDE SEQUENCE [LARGE SCALE GENOMIC DNA]</scope>
    <source>
        <strain evidence="3 4">SA4-48</strain>
    </source>
</reference>
<evidence type="ECO:0000313" key="3">
    <source>
        <dbReference type="EMBL" id="PQJ54947.1"/>
    </source>
</evidence>
<keyword evidence="2" id="KW-1133">Transmembrane helix</keyword>
<feature type="region of interest" description="Disordered" evidence="1">
    <location>
        <begin position="531"/>
        <end position="563"/>
    </location>
</feature>
<feature type="region of interest" description="Disordered" evidence="1">
    <location>
        <begin position="450"/>
        <end position="480"/>
    </location>
</feature>
<feature type="compositionally biased region" description="Low complexity" evidence="1">
    <location>
        <begin position="531"/>
        <end position="546"/>
    </location>
</feature>
<keyword evidence="2" id="KW-0812">Transmembrane</keyword>
<organism evidence="3 4">
    <name type="scientific">Psychrosphaera saromensis</name>
    <dbReference type="NCBI Taxonomy" id="716813"/>
    <lineage>
        <taxon>Bacteria</taxon>
        <taxon>Pseudomonadati</taxon>
        <taxon>Pseudomonadota</taxon>
        <taxon>Gammaproteobacteria</taxon>
        <taxon>Alteromonadales</taxon>
        <taxon>Pseudoalteromonadaceae</taxon>
        <taxon>Psychrosphaera</taxon>
    </lineage>
</organism>
<evidence type="ECO:0008006" key="5">
    <source>
        <dbReference type="Google" id="ProtNLM"/>
    </source>
</evidence>